<dbReference type="PROSITE" id="PS51755">
    <property type="entry name" value="OMPR_PHOB"/>
    <property type="match status" value="1"/>
</dbReference>
<dbReference type="SUPFAM" id="SSF52540">
    <property type="entry name" value="P-loop containing nucleoside triphosphate hydrolases"/>
    <property type="match status" value="1"/>
</dbReference>
<comment type="similarity">
    <text evidence="1">Belongs to the AfsR/DnrI/RedD regulatory family.</text>
</comment>
<evidence type="ECO:0000313" key="6">
    <source>
        <dbReference type="EMBL" id="TKK81200.1"/>
    </source>
</evidence>
<feature type="DNA-binding region" description="OmpR/PhoB-type" evidence="3">
    <location>
        <begin position="1"/>
        <end position="89"/>
    </location>
</feature>
<comment type="caution">
    <text evidence="6">The sequence shown here is derived from an EMBL/GenBank/DDBJ whole genome shotgun (WGS) entry which is preliminary data.</text>
</comment>
<dbReference type="InterPro" id="IPR036388">
    <property type="entry name" value="WH-like_DNA-bd_sf"/>
</dbReference>
<dbReference type="Gene3D" id="3.40.50.300">
    <property type="entry name" value="P-loop containing nucleotide triphosphate hydrolases"/>
    <property type="match status" value="1"/>
</dbReference>
<dbReference type="RefSeq" id="WP_137251091.1">
    <property type="nucleotide sequence ID" value="NZ_SZQA01000046.1"/>
</dbReference>
<dbReference type="Gene3D" id="1.10.10.10">
    <property type="entry name" value="Winged helix-like DNA-binding domain superfamily/Winged helix DNA-binding domain"/>
    <property type="match status" value="1"/>
</dbReference>
<organism evidence="6 7">
    <name type="scientific">Herbidospora galbida</name>
    <dbReference type="NCBI Taxonomy" id="2575442"/>
    <lineage>
        <taxon>Bacteria</taxon>
        <taxon>Bacillati</taxon>
        <taxon>Actinomycetota</taxon>
        <taxon>Actinomycetes</taxon>
        <taxon>Streptosporangiales</taxon>
        <taxon>Streptosporangiaceae</taxon>
        <taxon>Herbidospora</taxon>
    </lineage>
</organism>
<dbReference type="Proteomes" id="UP000308705">
    <property type="component" value="Unassembled WGS sequence"/>
</dbReference>
<dbReference type="InterPro" id="IPR049945">
    <property type="entry name" value="AAA_22"/>
</dbReference>
<evidence type="ECO:0000256" key="1">
    <source>
        <dbReference type="ARBA" id="ARBA00005820"/>
    </source>
</evidence>
<dbReference type="InterPro" id="IPR016032">
    <property type="entry name" value="Sig_transdc_resp-reg_C-effctor"/>
</dbReference>
<dbReference type="InterPro" id="IPR058852">
    <property type="entry name" value="HTH_77"/>
</dbReference>
<feature type="domain" description="OmpR/PhoB-type" evidence="5">
    <location>
        <begin position="1"/>
        <end position="89"/>
    </location>
</feature>
<dbReference type="GO" id="GO:0000160">
    <property type="term" value="P:phosphorelay signal transduction system"/>
    <property type="evidence" value="ECO:0007669"/>
    <property type="project" value="InterPro"/>
</dbReference>
<dbReference type="OrthoDB" id="3194665at2"/>
<protein>
    <submittedName>
        <fullName evidence="6">AfsR/SARP family transcriptional regulator</fullName>
    </submittedName>
</protein>
<gene>
    <name evidence="6" type="ORF">FDA94_33575</name>
</gene>
<dbReference type="Pfam" id="PF13401">
    <property type="entry name" value="AAA_22"/>
    <property type="match status" value="1"/>
</dbReference>
<dbReference type="SUPFAM" id="SSF48452">
    <property type="entry name" value="TPR-like"/>
    <property type="match status" value="2"/>
</dbReference>
<dbReference type="GO" id="GO:0006355">
    <property type="term" value="P:regulation of DNA-templated transcription"/>
    <property type="evidence" value="ECO:0007669"/>
    <property type="project" value="InterPro"/>
</dbReference>
<sequence length="1130" mass="121226">MRFAILGPLDVRRDDGTQVELTGPRGRTLLAALVLDAGQVVTTSRLIDILYGTTPPAGAVNALQAQVSRLRTALGGHITHTPAGYRLDAAPADVDAHRFERLAATGHLTEALSLWRGPALDGLPDTLGAAAARLTELHLTTFLAMVDTVLKNHDPISPLLTGTGPIPGLPEMITRHPLNEGLRSRHIRVLAALGRPAEALTAYEEARRLLDEELGTRPSAVLTAAYMAVLRGESSHAPPAHPVHQDRARSDELPNGLTSPQPAPPHPARPYPEPSGPASPESGLVSGLPEQVPPGEFAAGQTVGDPAASPPSPKLHDTTTEKPERVGVPTLLTDLVGRDAELAAIRELISTARLVTLTGPGGTGKTRLSAEACAHVDTPVYFVELSPLADGTEVPQAVLSTLGLREGRLLKQGAQPVTDPFGRIVAGIGDRPMLIVLDNCEHLVEAAATFADRLLAACPGLRILATSREPLGITGERLRPIPPLALPPSGIDPADALSYPSVRLFADRAAAVKPGFWESAHAGELDAVVRICRALDGLPLAIELAAARVRTLPVTDIADATDPFAVLARGSRTAEPRHRTLRAVIAWSWDLLDDDERTLARRLTVFRGGATLKAAQEVCGLPPHDVLDLLAGLADKSLIEVAGTHYRMLDTIRAFCAEQLAEAGEEERLRQAHVTYFRDFANLADPHLRTGDQLDWLRRMDADHENLLAAFRHAGTDDALRLFSGMTGFWWLRGLRSESDTCARELLARLGPDPEMSEEFALCVLSAIVGGGPTPELRPTIERVATWMDGFRAPHRQPLLWVLWSQAVGPPDPALAEELIAVQATHDLDAWTRALSQFGWGLLALFEGKPARAEEHLLPSLAGFTEIGDRWGMAMGLTGLADIAEWTCRREESLDLINQALELVQTLGTTVDIADLLCRRAQNTLVLSERSGAAAPAMLGSARADFSRAAELARHAGAIELIGRARIGLADLARLHGSLTEAREMTEQVLIDLTQSGGDWFSLDEIRVAANLTLGWIAYAQGDPDRAEHHHRLALSSVYVQRNRLQAARVTEGLAGALLLRDDPAGAAALLGISTALREGLPSDEPDPLRLASRCRAILGEASYEIAHARGLDMPKDRLIPVVLELTPPA</sequence>
<feature type="compositionally biased region" description="Basic and acidic residues" evidence="4">
    <location>
        <begin position="314"/>
        <end position="325"/>
    </location>
</feature>
<name>A0A4U3LZ05_9ACTN</name>
<feature type="region of interest" description="Disordered" evidence="4">
    <location>
        <begin position="234"/>
        <end position="326"/>
    </location>
</feature>
<dbReference type="SMART" id="SM01043">
    <property type="entry name" value="BTAD"/>
    <property type="match status" value="1"/>
</dbReference>
<dbReference type="Pfam" id="PF00486">
    <property type="entry name" value="Trans_reg_C"/>
    <property type="match status" value="1"/>
</dbReference>
<evidence type="ECO:0000256" key="3">
    <source>
        <dbReference type="PROSITE-ProRule" id="PRU01091"/>
    </source>
</evidence>
<dbReference type="EMBL" id="SZQA01000046">
    <property type="protein sequence ID" value="TKK81200.1"/>
    <property type="molecule type" value="Genomic_DNA"/>
</dbReference>
<proteinExistence type="inferred from homology"/>
<reference evidence="6 7" key="1">
    <citation type="submission" date="2019-04" db="EMBL/GenBank/DDBJ databases">
        <title>Herbidospora sp. NEAU-GS14.nov., a novel actinomycete isolated from soil.</title>
        <authorList>
            <person name="Han L."/>
        </authorList>
    </citation>
    <scope>NUCLEOTIDE SEQUENCE [LARGE SCALE GENOMIC DNA]</scope>
    <source>
        <strain evidence="6 7">NEAU-GS14</strain>
    </source>
</reference>
<evidence type="ECO:0000313" key="7">
    <source>
        <dbReference type="Proteomes" id="UP000308705"/>
    </source>
</evidence>
<keyword evidence="2 3" id="KW-0238">DNA-binding</keyword>
<dbReference type="InterPro" id="IPR001867">
    <property type="entry name" value="OmpR/PhoB-type_DNA-bd"/>
</dbReference>
<dbReference type="GO" id="GO:0016887">
    <property type="term" value="F:ATP hydrolysis activity"/>
    <property type="evidence" value="ECO:0007669"/>
    <property type="project" value="InterPro"/>
</dbReference>
<feature type="compositionally biased region" description="Basic and acidic residues" evidence="4">
    <location>
        <begin position="243"/>
        <end position="252"/>
    </location>
</feature>
<dbReference type="CDD" id="cd15831">
    <property type="entry name" value="BTAD"/>
    <property type="match status" value="1"/>
</dbReference>
<dbReference type="AlphaFoldDB" id="A0A4U3LZ05"/>
<evidence type="ECO:0000256" key="2">
    <source>
        <dbReference type="ARBA" id="ARBA00023125"/>
    </source>
</evidence>
<evidence type="ECO:0000259" key="5">
    <source>
        <dbReference type="PROSITE" id="PS51755"/>
    </source>
</evidence>
<dbReference type="Pfam" id="PF25872">
    <property type="entry name" value="HTH_77"/>
    <property type="match status" value="1"/>
</dbReference>
<dbReference type="SMART" id="SM00862">
    <property type="entry name" value="Trans_reg_C"/>
    <property type="match status" value="1"/>
</dbReference>
<dbReference type="PANTHER" id="PTHR47691:SF3">
    <property type="entry name" value="HTH-TYPE TRANSCRIPTIONAL REGULATOR RV0890C-RELATED"/>
    <property type="match status" value="1"/>
</dbReference>
<dbReference type="PANTHER" id="PTHR47691">
    <property type="entry name" value="REGULATOR-RELATED"/>
    <property type="match status" value="1"/>
</dbReference>
<dbReference type="InterPro" id="IPR027417">
    <property type="entry name" value="P-loop_NTPase"/>
</dbReference>
<dbReference type="InterPro" id="IPR011990">
    <property type="entry name" value="TPR-like_helical_dom_sf"/>
</dbReference>
<dbReference type="Gene3D" id="1.25.40.10">
    <property type="entry name" value="Tetratricopeptide repeat domain"/>
    <property type="match status" value="3"/>
</dbReference>
<dbReference type="GO" id="GO:0003677">
    <property type="term" value="F:DNA binding"/>
    <property type="evidence" value="ECO:0007669"/>
    <property type="project" value="UniProtKB-UniRule"/>
</dbReference>
<dbReference type="Pfam" id="PF03704">
    <property type="entry name" value="BTAD"/>
    <property type="match status" value="1"/>
</dbReference>
<dbReference type="InterPro" id="IPR005158">
    <property type="entry name" value="BTAD"/>
</dbReference>
<accession>A0A4U3LZ05</accession>
<dbReference type="SUPFAM" id="SSF46894">
    <property type="entry name" value="C-terminal effector domain of the bipartite response regulators"/>
    <property type="match status" value="1"/>
</dbReference>
<feature type="compositionally biased region" description="Pro residues" evidence="4">
    <location>
        <begin position="261"/>
        <end position="277"/>
    </location>
</feature>
<evidence type="ECO:0000256" key="4">
    <source>
        <dbReference type="SAM" id="MobiDB-lite"/>
    </source>
</evidence>
<keyword evidence="7" id="KW-1185">Reference proteome</keyword>